<reference evidence="2 3" key="1">
    <citation type="submission" date="2024-09" db="EMBL/GenBank/DDBJ databases">
        <authorList>
            <person name="Sun Q."/>
            <person name="Mori K."/>
        </authorList>
    </citation>
    <scope>NUCLEOTIDE SEQUENCE [LARGE SCALE GENOMIC DNA]</scope>
    <source>
        <strain evidence="2 3">CECT 7682</strain>
    </source>
</reference>
<comment type="caution">
    <text evidence="2">The sequence shown here is derived from an EMBL/GenBank/DDBJ whole genome shotgun (WGS) entry which is preliminary data.</text>
</comment>
<dbReference type="InterPro" id="IPR011871">
    <property type="entry name" value="Fib_succ_major"/>
</dbReference>
<sequence length="401" mass="45532">MPFKVEVEFSLHNTNLTISLQASTEYGLITVGTEYVESSQIGDDHKLHLTENSHYLYVYVKKGLKPTLEIYEFFNGSPFEKLIEVKAYVHYHFFLKLTEGEVSYIELALGPFEYYEEYFEVGNNNRVYDASGNAYKVVKIGEQYWMAENLKATNFCNGEEIPEEMAPFLMEQYFDQSMSAVVLTSANLYPVCGYYTVYAVKDQRNICPCGWHVATDEDWKELESYLGMPVNELDSFEEDRGKEQNLGGKLKATDWRDLRNPLSPGFNNDATNITGFSAYPLEEMIFWDVVDPDDPDSPGYWVIEGDNNAIWWVPGNGLYPIMKRAINPSFSSSAEESSSTGIARKLSSMKSTNLLPVRCVSIPAMLGQCFRRILGHGFRESLGHFPSAIIGLKFNCPTSFC</sequence>
<dbReference type="NCBIfam" id="TIGR02145">
    <property type="entry name" value="Fib_succ_major"/>
    <property type="match status" value="1"/>
</dbReference>
<dbReference type="EMBL" id="JBHMEW010000054">
    <property type="protein sequence ID" value="MFB9211874.1"/>
    <property type="molecule type" value="Genomic_DNA"/>
</dbReference>
<evidence type="ECO:0000259" key="1">
    <source>
        <dbReference type="Pfam" id="PF09603"/>
    </source>
</evidence>
<protein>
    <submittedName>
        <fullName evidence="2">Fibrobacter succinogenes major paralogous domain-containing protein</fullName>
    </submittedName>
</protein>
<dbReference type="Pfam" id="PF09603">
    <property type="entry name" value="Fib_succ_major"/>
    <property type="match status" value="1"/>
</dbReference>
<gene>
    <name evidence="2" type="ORF">ACFFUR_08655</name>
</gene>
<dbReference type="RefSeq" id="WP_379945399.1">
    <property type="nucleotide sequence ID" value="NZ_JBHMEW010000054.1"/>
</dbReference>
<keyword evidence="3" id="KW-1185">Reference proteome</keyword>
<evidence type="ECO:0000313" key="3">
    <source>
        <dbReference type="Proteomes" id="UP001589654"/>
    </source>
</evidence>
<evidence type="ECO:0000313" key="2">
    <source>
        <dbReference type="EMBL" id="MFB9211874.1"/>
    </source>
</evidence>
<proteinExistence type="predicted"/>
<dbReference type="Proteomes" id="UP001589654">
    <property type="component" value="Unassembled WGS sequence"/>
</dbReference>
<feature type="non-terminal residue" evidence="2">
    <location>
        <position position="401"/>
    </location>
</feature>
<feature type="domain" description="Fibrobacter succinogenes major paralogous" evidence="1">
    <location>
        <begin position="138"/>
        <end position="360"/>
    </location>
</feature>
<organism evidence="2 3">
    <name type="scientific">Echinicola jeungdonensis</name>
    <dbReference type="NCBI Taxonomy" id="709343"/>
    <lineage>
        <taxon>Bacteria</taxon>
        <taxon>Pseudomonadati</taxon>
        <taxon>Bacteroidota</taxon>
        <taxon>Cytophagia</taxon>
        <taxon>Cytophagales</taxon>
        <taxon>Cyclobacteriaceae</taxon>
        <taxon>Echinicola</taxon>
    </lineage>
</organism>
<name>A0ABV5J7D7_9BACT</name>
<accession>A0ABV5J7D7</accession>